<dbReference type="EC" id="5.2.1.8" evidence="7"/>
<dbReference type="EMBL" id="CAICTM010000096">
    <property type="protein sequence ID" value="CAB9501003.1"/>
    <property type="molecule type" value="Genomic_DNA"/>
</dbReference>
<dbReference type="InterPro" id="IPR037218">
    <property type="entry name" value="PTPA_sf"/>
</dbReference>
<dbReference type="GO" id="GO:0000159">
    <property type="term" value="C:protein phosphatase type 2A complex"/>
    <property type="evidence" value="ECO:0007669"/>
    <property type="project" value="TreeGrafter"/>
</dbReference>
<dbReference type="Gene3D" id="1.20.120.1150">
    <property type="match status" value="1"/>
</dbReference>
<comment type="function">
    <text evidence="7">PPIases accelerate the folding of proteins. It catalyzes the cis-trans isomerization of proline imidic peptide bonds in oligopeptides.</text>
</comment>
<dbReference type="GO" id="GO:0008160">
    <property type="term" value="F:protein tyrosine phosphatase activator activity"/>
    <property type="evidence" value="ECO:0007669"/>
    <property type="project" value="TreeGrafter"/>
</dbReference>
<dbReference type="AlphaFoldDB" id="A0A9N8DDI2"/>
<protein>
    <recommendedName>
        <fullName evidence="7">Serine/threonine-protein phosphatase 2A activator</fullName>
        <ecNumber evidence="7">5.2.1.8</ecNumber>
    </recommendedName>
    <alternativeName>
        <fullName evidence="7">Phosphotyrosyl phosphatase activator</fullName>
    </alternativeName>
</protein>
<comment type="caution">
    <text evidence="8">The sequence shown here is derived from an EMBL/GenBank/DDBJ whole genome shotgun (WGS) entry which is preliminary data.</text>
</comment>
<dbReference type="SUPFAM" id="SSF140984">
    <property type="entry name" value="PTPA-like"/>
    <property type="match status" value="1"/>
</dbReference>
<reference evidence="8" key="1">
    <citation type="submission" date="2020-06" db="EMBL/GenBank/DDBJ databases">
        <authorList>
            <consortium name="Plant Systems Biology data submission"/>
        </authorList>
    </citation>
    <scope>NUCLEOTIDE SEQUENCE</scope>
    <source>
        <strain evidence="8">D6</strain>
    </source>
</reference>
<evidence type="ECO:0000256" key="1">
    <source>
        <dbReference type="ARBA" id="ARBA00000971"/>
    </source>
</evidence>
<dbReference type="PANTHER" id="PTHR10012:SF0">
    <property type="entry name" value="SERINE_THREONINE-PROTEIN PHOSPHATASE 2A ACTIVATOR"/>
    <property type="match status" value="1"/>
</dbReference>
<gene>
    <name evidence="8" type="ORF">SEMRO_97_G050120.1</name>
</gene>
<accession>A0A9N8DDI2</accession>
<dbReference type="InterPro" id="IPR004327">
    <property type="entry name" value="Phstyr_phstse_ac"/>
</dbReference>
<keyword evidence="6 7" id="KW-0413">Isomerase</keyword>
<evidence type="ECO:0000313" key="9">
    <source>
        <dbReference type="Proteomes" id="UP001153069"/>
    </source>
</evidence>
<comment type="catalytic activity">
    <reaction evidence="1 7">
        <text>[protein]-peptidylproline (omega=180) = [protein]-peptidylproline (omega=0)</text>
        <dbReference type="Rhea" id="RHEA:16237"/>
        <dbReference type="Rhea" id="RHEA-COMP:10747"/>
        <dbReference type="Rhea" id="RHEA-COMP:10748"/>
        <dbReference type="ChEBI" id="CHEBI:83833"/>
        <dbReference type="ChEBI" id="CHEBI:83834"/>
        <dbReference type="EC" id="5.2.1.8"/>
    </reaction>
</comment>
<evidence type="ECO:0000313" key="8">
    <source>
        <dbReference type="EMBL" id="CAB9501003.1"/>
    </source>
</evidence>
<evidence type="ECO:0000256" key="5">
    <source>
        <dbReference type="ARBA" id="ARBA00023110"/>
    </source>
</evidence>
<proteinExistence type="inferred from homology"/>
<dbReference type="GO" id="GO:0005634">
    <property type="term" value="C:nucleus"/>
    <property type="evidence" value="ECO:0007669"/>
    <property type="project" value="TreeGrafter"/>
</dbReference>
<dbReference type="GO" id="GO:0003755">
    <property type="term" value="F:peptidyl-prolyl cis-trans isomerase activity"/>
    <property type="evidence" value="ECO:0007669"/>
    <property type="project" value="UniProtKB-KW"/>
</dbReference>
<keyword evidence="9" id="KW-1185">Reference proteome</keyword>
<evidence type="ECO:0000256" key="3">
    <source>
        <dbReference type="ARBA" id="ARBA00011019"/>
    </source>
</evidence>
<evidence type="ECO:0000256" key="7">
    <source>
        <dbReference type="RuleBase" id="RU361210"/>
    </source>
</evidence>
<dbReference type="Proteomes" id="UP001153069">
    <property type="component" value="Unassembled WGS sequence"/>
</dbReference>
<dbReference type="PANTHER" id="PTHR10012">
    <property type="entry name" value="SERINE/THREONINE-PROTEIN PHOSPHATASE 2A REGULATORY SUBUNIT B"/>
    <property type="match status" value="1"/>
</dbReference>
<evidence type="ECO:0000256" key="4">
    <source>
        <dbReference type="ARBA" id="ARBA00022490"/>
    </source>
</evidence>
<comment type="subcellular location">
    <subcellularLocation>
        <location evidence="2 7">Cytoplasm</location>
    </subcellularLocation>
</comment>
<comment type="similarity">
    <text evidence="3 7">Belongs to the PTPA-type PPIase family.</text>
</comment>
<keyword evidence="4 7" id="KW-0963">Cytoplasm</keyword>
<dbReference type="Pfam" id="PF03095">
    <property type="entry name" value="PTPA"/>
    <property type="match status" value="1"/>
</dbReference>
<keyword evidence="5 7" id="KW-0697">Rotamase</keyword>
<organism evidence="8 9">
    <name type="scientific">Seminavis robusta</name>
    <dbReference type="NCBI Taxonomy" id="568900"/>
    <lineage>
        <taxon>Eukaryota</taxon>
        <taxon>Sar</taxon>
        <taxon>Stramenopiles</taxon>
        <taxon>Ochrophyta</taxon>
        <taxon>Bacillariophyta</taxon>
        <taxon>Bacillariophyceae</taxon>
        <taxon>Bacillariophycidae</taxon>
        <taxon>Naviculales</taxon>
        <taxon>Naviculaceae</taxon>
        <taxon>Seminavis</taxon>
    </lineage>
</organism>
<dbReference type="GO" id="GO:0007052">
    <property type="term" value="P:mitotic spindle organization"/>
    <property type="evidence" value="ECO:0007669"/>
    <property type="project" value="TreeGrafter"/>
</dbReference>
<dbReference type="InterPro" id="IPR043170">
    <property type="entry name" value="PTPA_C_lid"/>
</dbReference>
<name>A0A9N8DDI2_9STRA</name>
<dbReference type="PIRSF" id="PIRSF016325">
    <property type="entry name" value="Phstyr_phstse_ac"/>
    <property type="match status" value="1"/>
</dbReference>
<dbReference type="OrthoDB" id="16120at2759"/>
<evidence type="ECO:0000256" key="6">
    <source>
        <dbReference type="ARBA" id="ARBA00023235"/>
    </source>
</evidence>
<sequence length="449" mass="50153">MVPSRFIFNDVDMEAWKTSSLKLDLLKVVGAMGKSCAAGNSEFHYDPSCPLTGLSPAMAALHGSLTEALTWLEQDIPPLELSDTTTGTSSQIRFGNPAFKSWHTRLKERSLAIVTQMFRQHQLYTKQQQQQEQQQEQQDLTLDQIEQAAQKGVQAASDSKSESNSIAESEAEYPILLELSCYLHDAFGHPIRLDYGTGHESSFMIFLYAAVKLGWMDHTVDPAKNPPSIDKLKAATISIFHAYLQVTRQLQLKYRLEPAGSHGVWGLDDYHCLPFYFGACQCSASSILPPSGDEMPKPNEITEERARKRHAKSLLYFSCMDYICTLKRGAPLFECSPMLYDISQTCPTWSKVASGLLKLYTGEVLDKRQVVQHFVFGQKLFKATWEPSRTEPLQAPTTNFRLAAVAPMVRAPWASETASIPPGGLPMGVAPWARYENAMSRQSTMADMH</sequence>
<evidence type="ECO:0000256" key="2">
    <source>
        <dbReference type="ARBA" id="ARBA00004496"/>
    </source>
</evidence>
<dbReference type="GO" id="GO:0005737">
    <property type="term" value="C:cytoplasm"/>
    <property type="evidence" value="ECO:0007669"/>
    <property type="project" value="UniProtKB-SubCell"/>
</dbReference>